<gene>
    <name evidence="1" type="ORF">SAMN02745219_00048</name>
</gene>
<evidence type="ECO:0000313" key="1">
    <source>
        <dbReference type="EMBL" id="SHI32606.1"/>
    </source>
</evidence>
<keyword evidence="2" id="KW-1185">Reference proteome</keyword>
<accession>A0A1M6A852</accession>
<protein>
    <submittedName>
        <fullName evidence="1">Uncharacterized protein</fullName>
    </submittedName>
</protein>
<evidence type="ECO:0000313" key="2">
    <source>
        <dbReference type="Proteomes" id="UP000184529"/>
    </source>
</evidence>
<proteinExistence type="predicted"/>
<dbReference type="AlphaFoldDB" id="A0A1M6A852"/>
<dbReference type="Proteomes" id="UP000184529">
    <property type="component" value="Unassembled WGS sequence"/>
</dbReference>
<sequence>MLATIILYLEFFLNTYQGCSKALGQFPKILFRAAINRAP</sequence>
<reference evidence="2" key="1">
    <citation type="submission" date="2016-11" db="EMBL/GenBank/DDBJ databases">
        <authorList>
            <person name="Varghese N."/>
            <person name="Submissions S."/>
        </authorList>
    </citation>
    <scope>NUCLEOTIDE SEQUENCE [LARGE SCALE GENOMIC DNA]</scope>
    <source>
        <strain evidence="2">DSM 16057</strain>
    </source>
</reference>
<dbReference type="EMBL" id="FQZM01000003">
    <property type="protein sequence ID" value="SHI32606.1"/>
    <property type="molecule type" value="Genomic_DNA"/>
</dbReference>
<organism evidence="1 2">
    <name type="scientific">Desulfofundulus thermosubterraneus DSM 16057</name>
    <dbReference type="NCBI Taxonomy" id="1121432"/>
    <lineage>
        <taxon>Bacteria</taxon>
        <taxon>Bacillati</taxon>
        <taxon>Bacillota</taxon>
        <taxon>Clostridia</taxon>
        <taxon>Eubacteriales</taxon>
        <taxon>Peptococcaceae</taxon>
        <taxon>Desulfofundulus</taxon>
    </lineage>
</organism>
<name>A0A1M6A852_9FIRM</name>